<evidence type="ECO:0000313" key="4">
    <source>
        <dbReference type="EMBL" id="KAF2431500.1"/>
    </source>
</evidence>
<name>A0A9P4NSS3_9PEZI</name>
<dbReference type="FunFam" id="3.10.120.10:FF:000018">
    <property type="entry name" value="Heme/steroid binding domain protein, putative"/>
    <property type="match status" value="1"/>
</dbReference>
<feature type="domain" description="Cytochrome b5 heme-binding" evidence="3">
    <location>
        <begin position="60"/>
        <end position="155"/>
    </location>
</feature>
<keyword evidence="2" id="KW-0812">Transmembrane</keyword>
<feature type="transmembrane region" description="Helical" evidence="2">
    <location>
        <begin position="13"/>
        <end position="32"/>
    </location>
</feature>
<evidence type="ECO:0000256" key="2">
    <source>
        <dbReference type="SAM" id="Phobius"/>
    </source>
</evidence>
<reference evidence="4" key="1">
    <citation type="journal article" date="2020" name="Stud. Mycol.">
        <title>101 Dothideomycetes genomes: a test case for predicting lifestyles and emergence of pathogens.</title>
        <authorList>
            <person name="Haridas S."/>
            <person name="Albert R."/>
            <person name="Binder M."/>
            <person name="Bloem J."/>
            <person name="Labutti K."/>
            <person name="Salamov A."/>
            <person name="Andreopoulos B."/>
            <person name="Baker S."/>
            <person name="Barry K."/>
            <person name="Bills G."/>
            <person name="Bluhm B."/>
            <person name="Cannon C."/>
            <person name="Castanera R."/>
            <person name="Culley D."/>
            <person name="Daum C."/>
            <person name="Ezra D."/>
            <person name="Gonzalez J."/>
            <person name="Henrissat B."/>
            <person name="Kuo A."/>
            <person name="Liang C."/>
            <person name="Lipzen A."/>
            <person name="Lutzoni F."/>
            <person name="Magnuson J."/>
            <person name="Mondo S."/>
            <person name="Nolan M."/>
            <person name="Ohm R."/>
            <person name="Pangilinan J."/>
            <person name="Park H.-J."/>
            <person name="Ramirez L."/>
            <person name="Alfaro M."/>
            <person name="Sun H."/>
            <person name="Tritt A."/>
            <person name="Yoshinaga Y."/>
            <person name="Zwiers L.-H."/>
            <person name="Turgeon B."/>
            <person name="Goodwin S."/>
            <person name="Spatafora J."/>
            <person name="Crous P."/>
            <person name="Grigoriev I."/>
        </authorList>
    </citation>
    <scope>NUCLEOTIDE SEQUENCE</scope>
    <source>
        <strain evidence="4">CBS 130266</strain>
    </source>
</reference>
<dbReference type="InterPro" id="IPR036400">
    <property type="entry name" value="Cyt_B5-like_heme/steroid_sf"/>
</dbReference>
<dbReference type="PANTHER" id="PTHR10281">
    <property type="entry name" value="MEMBRANE-ASSOCIATED PROGESTERONE RECEPTOR COMPONENT-RELATED"/>
    <property type="match status" value="1"/>
</dbReference>
<organism evidence="4 5">
    <name type="scientific">Tothia fuscella</name>
    <dbReference type="NCBI Taxonomy" id="1048955"/>
    <lineage>
        <taxon>Eukaryota</taxon>
        <taxon>Fungi</taxon>
        <taxon>Dikarya</taxon>
        <taxon>Ascomycota</taxon>
        <taxon>Pezizomycotina</taxon>
        <taxon>Dothideomycetes</taxon>
        <taxon>Pleosporomycetidae</taxon>
        <taxon>Venturiales</taxon>
        <taxon>Cylindrosympodiaceae</taxon>
        <taxon>Tothia</taxon>
    </lineage>
</organism>
<dbReference type="SUPFAM" id="SSF55856">
    <property type="entry name" value="Cytochrome b5-like heme/steroid binding domain"/>
    <property type="match status" value="1"/>
</dbReference>
<keyword evidence="2" id="KW-0472">Membrane</keyword>
<dbReference type="OrthoDB" id="10257697at2759"/>
<comment type="caution">
    <text evidence="4">The sequence shown here is derived from an EMBL/GenBank/DDBJ whole genome shotgun (WGS) entry which is preliminary data.</text>
</comment>
<sequence length="216" mass="24212">KASSNRSSIAVDILRGLVGLLIFGAALSWFITGESFIWDYRKAPTVYGAVKRWFGGPLELTDSQLALYNGTDPSLPIYVGLNGSVYDVTASPQTYGPGGSYSFFSGRDATRSFITGCFKEDLTPDMRGLEEMYTPLDDPEEAALSKAQSKIRREADRRRARKRITEGIANWESVFKGETGRPYFYVGSIKREKGWLEKLPRRELCQAAKEARQTRK</sequence>
<feature type="non-terminal residue" evidence="4">
    <location>
        <position position="1"/>
    </location>
</feature>
<evidence type="ECO:0000313" key="5">
    <source>
        <dbReference type="Proteomes" id="UP000800235"/>
    </source>
</evidence>
<gene>
    <name evidence="4" type="ORF">EJ08DRAFT_561871</name>
</gene>
<proteinExistence type="inferred from homology"/>
<dbReference type="Proteomes" id="UP000800235">
    <property type="component" value="Unassembled WGS sequence"/>
</dbReference>
<feature type="non-terminal residue" evidence="4">
    <location>
        <position position="216"/>
    </location>
</feature>
<dbReference type="InterPro" id="IPR050577">
    <property type="entry name" value="MAPR/NEUFC/NENF-like"/>
</dbReference>
<dbReference type="EMBL" id="MU007031">
    <property type="protein sequence ID" value="KAF2431500.1"/>
    <property type="molecule type" value="Genomic_DNA"/>
</dbReference>
<dbReference type="Pfam" id="PF00173">
    <property type="entry name" value="Cyt-b5"/>
    <property type="match status" value="1"/>
</dbReference>
<keyword evidence="5" id="KW-1185">Reference proteome</keyword>
<protein>
    <submittedName>
        <fullName evidence="4">Cytochrome b5</fullName>
    </submittedName>
</protein>
<comment type="similarity">
    <text evidence="1">Belongs to the cytochrome b5 family. MAPR subfamily.</text>
</comment>
<evidence type="ECO:0000259" key="3">
    <source>
        <dbReference type="SMART" id="SM01117"/>
    </source>
</evidence>
<dbReference type="AlphaFoldDB" id="A0A9P4NSS3"/>
<dbReference type="PANTHER" id="PTHR10281:SF76">
    <property type="entry name" value="CALCUTTA CUP-RELATED"/>
    <property type="match status" value="1"/>
</dbReference>
<dbReference type="InterPro" id="IPR001199">
    <property type="entry name" value="Cyt_B5-like_heme/steroid-bd"/>
</dbReference>
<dbReference type="SMART" id="SM01117">
    <property type="entry name" value="Cyt-b5"/>
    <property type="match status" value="1"/>
</dbReference>
<dbReference type="Gene3D" id="3.10.120.10">
    <property type="entry name" value="Cytochrome b5-like heme/steroid binding domain"/>
    <property type="match status" value="1"/>
</dbReference>
<evidence type="ECO:0000256" key="1">
    <source>
        <dbReference type="ARBA" id="ARBA00038357"/>
    </source>
</evidence>
<accession>A0A9P4NSS3</accession>
<keyword evidence="2" id="KW-1133">Transmembrane helix</keyword>
<dbReference type="GO" id="GO:0016020">
    <property type="term" value="C:membrane"/>
    <property type="evidence" value="ECO:0007669"/>
    <property type="project" value="TreeGrafter"/>
</dbReference>
<dbReference type="GO" id="GO:0012505">
    <property type="term" value="C:endomembrane system"/>
    <property type="evidence" value="ECO:0007669"/>
    <property type="project" value="TreeGrafter"/>
</dbReference>